<evidence type="ECO:0000313" key="9">
    <source>
        <dbReference type="EMBL" id="GAA4622847.1"/>
    </source>
</evidence>
<keyword evidence="2 7" id="KW-0813">Transport</keyword>
<keyword evidence="4 7" id="KW-0812">Transmembrane</keyword>
<feature type="transmembrane region" description="Helical" evidence="7">
    <location>
        <begin position="96"/>
        <end position="120"/>
    </location>
</feature>
<comment type="subcellular location">
    <subcellularLocation>
        <location evidence="1 7">Cell membrane</location>
        <topology evidence="1 7">Multi-pass membrane protein</topology>
    </subcellularLocation>
</comment>
<evidence type="ECO:0000256" key="3">
    <source>
        <dbReference type="ARBA" id="ARBA00022475"/>
    </source>
</evidence>
<dbReference type="Proteomes" id="UP001501442">
    <property type="component" value="Unassembled WGS sequence"/>
</dbReference>
<evidence type="ECO:0000256" key="7">
    <source>
        <dbReference type="RuleBase" id="RU363032"/>
    </source>
</evidence>
<feature type="transmembrane region" description="Helical" evidence="7">
    <location>
        <begin position="20"/>
        <end position="41"/>
    </location>
</feature>
<dbReference type="Gene3D" id="1.10.3720.10">
    <property type="entry name" value="MetI-like"/>
    <property type="match status" value="1"/>
</dbReference>
<dbReference type="Pfam" id="PF00528">
    <property type="entry name" value="BPD_transp_1"/>
    <property type="match status" value="1"/>
</dbReference>
<keyword evidence="5 7" id="KW-1133">Transmembrane helix</keyword>
<protein>
    <submittedName>
        <fullName evidence="9">Carbohydrate ABC transporter permease</fullName>
    </submittedName>
</protein>
<evidence type="ECO:0000256" key="2">
    <source>
        <dbReference type="ARBA" id="ARBA00022448"/>
    </source>
</evidence>
<feature type="transmembrane region" description="Helical" evidence="7">
    <location>
        <begin position="168"/>
        <end position="186"/>
    </location>
</feature>
<keyword evidence="3" id="KW-1003">Cell membrane</keyword>
<gene>
    <name evidence="9" type="ORF">GCM10023196_016680</name>
</gene>
<evidence type="ECO:0000313" key="10">
    <source>
        <dbReference type="Proteomes" id="UP001501442"/>
    </source>
</evidence>
<comment type="caution">
    <text evidence="9">The sequence shown here is derived from an EMBL/GenBank/DDBJ whole genome shotgun (WGS) entry which is preliminary data.</text>
</comment>
<dbReference type="InterPro" id="IPR000515">
    <property type="entry name" value="MetI-like"/>
</dbReference>
<dbReference type="EMBL" id="BAABHK010000002">
    <property type="protein sequence ID" value="GAA4622847.1"/>
    <property type="molecule type" value="Genomic_DNA"/>
</dbReference>
<evidence type="ECO:0000256" key="6">
    <source>
        <dbReference type="ARBA" id="ARBA00023136"/>
    </source>
</evidence>
<feature type="transmembrane region" description="Helical" evidence="7">
    <location>
        <begin position="132"/>
        <end position="156"/>
    </location>
</feature>
<dbReference type="CDD" id="cd06261">
    <property type="entry name" value="TM_PBP2"/>
    <property type="match status" value="1"/>
</dbReference>
<dbReference type="PANTHER" id="PTHR43744:SF8">
    <property type="entry name" value="SN-GLYCEROL-3-PHOSPHATE TRANSPORT SYSTEM PERMEASE PROTEIN UGPE"/>
    <property type="match status" value="1"/>
</dbReference>
<dbReference type="InterPro" id="IPR035906">
    <property type="entry name" value="MetI-like_sf"/>
</dbReference>
<reference evidence="10" key="1">
    <citation type="journal article" date="2019" name="Int. J. Syst. Evol. Microbiol.">
        <title>The Global Catalogue of Microorganisms (GCM) 10K type strain sequencing project: providing services to taxonomists for standard genome sequencing and annotation.</title>
        <authorList>
            <consortium name="The Broad Institute Genomics Platform"/>
            <consortium name="The Broad Institute Genome Sequencing Center for Infectious Disease"/>
            <person name="Wu L."/>
            <person name="Ma J."/>
        </authorList>
    </citation>
    <scope>NUCLEOTIDE SEQUENCE [LARGE SCALE GENOMIC DNA]</scope>
    <source>
        <strain evidence="10">JCM 17939</strain>
    </source>
</reference>
<feature type="transmembrane region" description="Helical" evidence="7">
    <location>
        <begin position="207"/>
        <end position="230"/>
    </location>
</feature>
<organism evidence="9 10">
    <name type="scientific">Actinoallomurus vinaceus</name>
    <dbReference type="NCBI Taxonomy" id="1080074"/>
    <lineage>
        <taxon>Bacteria</taxon>
        <taxon>Bacillati</taxon>
        <taxon>Actinomycetota</taxon>
        <taxon>Actinomycetes</taxon>
        <taxon>Streptosporangiales</taxon>
        <taxon>Thermomonosporaceae</taxon>
        <taxon>Actinoallomurus</taxon>
    </lineage>
</organism>
<dbReference type="PANTHER" id="PTHR43744">
    <property type="entry name" value="ABC TRANSPORTER PERMEASE PROTEIN MG189-RELATED-RELATED"/>
    <property type="match status" value="1"/>
</dbReference>
<evidence type="ECO:0000256" key="1">
    <source>
        <dbReference type="ARBA" id="ARBA00004651"/>
    </source>
</evidence>
<dbReference type="RefSeq" id="WP_345430072.1">
    <property type="nucleotide sequence ID" value="NZ_BAABHK010000002.1"/>
</dbReference>
<dbReference type="PROSITE" id="PS50928">
    <property type="entry name" value="ABC_TM1"/>
    <property type="match status" value="1"/>
</dbReference>
<feature type="transmembrane region" description="Helical" evidence="7">
    <location>
        <begin position="268"/>
        <end position="288"/>
    </location>
</feature>
<feature type="domain" description="ABC transmembrane type-1" evidence="8">
    <location>
        <begin position="97"/>
        <end position="288"/>
    </location>
</feature>
<evidence type="ECO:0000259" key="8">
    <source>
        <dbReference type="PROSITE" id="PS50928"/>
    </source>
</evidence>
<keyword evidence="6 7" id="KW-0472">Membrane</keyword>
<proteinExistence type="inferred from homology"/>
<name>A0ABP8U6R8_9ACTN</name>
<keyword evidence="10" id="KW-1185">Reference proteome</keyword>
<dbReference type="SUPFAM" id="SSF161098">
    <property type="entry name" value="MetI-like"/>
    <property type="match status" value="1"/>
</dbReference>
<comment type="similarity">
    <text evidence="7">Belongs to the binding-protein-dependent transport system permease family.</text>
</comment>
<sequence>MTAVGATGRRRDVRGQLLRLPFYLLALTMIMPFYWMLITVFKPFSEVTRQPPSFVPEHPTFDSFYDPAWTPHRTSAAHTNGLFQRFPQVSLGFWRFLINSLLITTTITVGSLLICSLAAYVIAKHRIRGRRVIFLVIVASMMVPWQTTLVPNYVIVRNLGWLDTYQGYIVPALAKAFVVFFLVQYLHAIPDELIHAARVDGAGEWRIWWRIVLPLLRPALAAMSILIVLAEWNNFLWPLIIVQSDRMANVPVALARMNSYYVGAQSEGAIMAGALLASLPTIVFFLAFQRHFTRGIVLSGMKG</sequence>
<evidence type="ECO:0000256" key="5">
    <source>
        <dbReference type="ARBA" id="ARBA00022989"/>
    </source>
</evidence>
<accession>A0ABP8U6R8</accession>
<evidence type="ECO:0000256" key="4">
    <source>
        <dbReference type="ARBA" id="ARBA00022692"/>
    </source>
</evidence>